<accession>F0ZG60</accession>
<organism evidence="3 4">
    <name type="scientific">Dictyostelium purpureum</name>
    <name type="common">Slime mold</name>
    <dbReference type="NCBI Taxonomy" id="5786"/>
    <lineage>
        <taxon>Eukaryota</taxon>
        <taxon>Amoebozoa</taxon>
        <taxon>Evosea</taxon>
        <taxon>Eumycetozoa</taxon>
        <taxon>Dictyostelia</taxon>
        <taxon>Dictyosteliales</taxon>
        <taxon>Dictyosteliaceae</taxon>
        <taxon>Dictyostelium</taxon>
    </lineage>
</organism>
<name>F0ZG60_DICPU</name>
<keyword evidence="2" id="KW-0472">Membrane</keyword>
<dbReference type="GeneID" id="10503817"/>
<dbReference type="Proteomes" id="UP000001064">
    <property type="component" value="Unassembled WGS sequence"/>
</dbReference>
<dbReference type="KEGG" id="dpp:DICPUDRAFT_77285"/>
<evidence type="ECO:0000256" key="2">
    <source>
        <dbReference type="SAM" id="Phobius"/>
    </source>
</evidence>
<dbReference type="InParanoid" id="F0ZG60"/>
<keyword evidence="2" id="KW-1133">Transmembrane helix</keyword>
<protein>
    <submittedName>
        <fullName evidence="3">Uncharacterized protein</fullName>
    </submittedName>
</protein>
<dbReference type="VEuPathDB" id="AmoebaDB:DICPUDRAFT_77285"/>
<feature type="coiled-coil region" evidence="1">
    <location>
        <begin position="46"/>
        <end position="73"/>
    </location>
</feature>
<reference evidence="4" key="1">
    <citation type="journal article" date="2011" name="Genome Biol.">
        <title>Comparative genomics of the social amoebae Dictyostelium discoideum and Dictyostelium purpureum.</title>
        <authorList>
            <consortium name="US DOE Joint Genome Institute (JGI-PGF)"/>
            <person name="Sucgang R."/>
            <person name="Kuo A."/>
            <person name="Tian X."/>
            <person name="Salerno W."/>
            <person name="Parikh A."/>
            <person name="Feasley C.L."/>
            <person name="Dalin E."/>
            <person name="Tu H."/>
            <person name="Huang E."/>
            <person name="Barry K."/>
            <person name="Lindquist E."/>
            <person name="Shapiro H."/>
            <person name="Bruce D."/>
            <person name="Schmutz J."/>
            <person name="Salamov A."/>
            <person name="Fey P."/>
            <person name="Gaudet P."/>
            <person name="Anjard C."/>
            <person name="Babu M.M."/>
            <person name="Basu S."/>
            <person name="Bushmanova Y."/>
            <person name="van der Wel H."/>
            <person name="Katoh-Kurasawa M."/>
            <person name="Dinh C."/>
            <person name="Coutinho P.M."/>
            <person name="Saito T."/>
            <person name="Elias M."/>
            <person name="Schaap P."/>
            <person name="Kay R.R."/>
            <person name="Henrissat B."/>
            <person name="Eichinger L."/>
            <person name="Rivero F."/>
            <person name="Putnam N.H."/>
            <person name="West C.M."/>
            <person name="Loomis W.F."/>
            <person name="Chisholm R.L."/>
            <person name="Shaulsky G."/>
            <person name="Strassmann J.E."/>
            <person name="Queller D.C."/>
            <person name="Kuspa A."/>
            <person name="Grigoriev I.V."/>
        </authorList>
    </citation>
    <scope>NUCLEOTIDE SEQUENCE [LARGE SCALE GENOMIC DNA]</scope>
    <source>
        <strain evidence="4">QSDP1</strain>
    </source>
</reference>
<dbReference type="RefSeq" id="XP_003286402.1">
    <property type="nucleotide sequence ID" value="XM_003286354.1"/>
</dbReference>
<evidence type="ECO:0000313" key="3">
    <source>
        <dbReference type="EMBL" id="EGC37045.1"/>
    </source>
</evidence>
<sequence length="194" mass="23123">MDFLNFGSFFFVVVICILLGFLYKCLKQIDDLKQQEQQQQANKNLDNDYSLTILKLKNELSRLEAEKRIHNDHQKILSEKQEVIDQKNQYEFEKLRNVKNAQFQEISQYQNILNQQRKLSQDNDIEQCKLVEEKNSLKAKLENQFSKSYQLQEELLEKDEIIQLLEKKLLSEQIAVVQLSCEHKQTLEKLNLRS</sequence>
<gene>
    <name evidence="3" type="ORF">DICPUDRAFT_77285</name>
</gene>
<evidence type="ECO:0000256" key="1">
    <source>
        <dbReference type="SAM" id="Coils"/>
    </source>
</evidence>
<keyword evidence="1" id="KW-0175">Coiled coil</keyword>
<keyword evidence="2" id="KW-0812">Transmembrane</keyword>
<evidence type="ECO:0000313" key="4">
    <source>
        <dbReference type="Proteomes" id="UP000001064"/>
    </source>
</evidence>
<dbReference type="EMBL" id="GL871009">
    <property type="protein sequence ID" value="EGC37045.1"/>
    <property type="molecule type" value="Genomic_DNA"/>
</dbReference>
<proteinExistence type="predicted"/>
<feature type="transmembrane region" description="Helical" evidence="2">
    <location>
        <begin position="6"/>
        <end position="26"/>
    </location>
</feature>
<dbReference type="AlphaFoldDB" id="F0ZG60"/>
<keyword evidence="4" id="KW-1185">Reference proteome</keyword>